<dbReference type="WBParaSite" id="PDA_v2.g8614.t1">
    <property type="protein sequence ID" value="PDA_v2.g8614.t1"/>
    <property type="gene ID" value="PDA_v2.g8614"/>
</dbReference>
<evidence type="ECO:0000256" key="2">
    <source>
        <dbReference type="SAM" id="SignalP"/>
    </source>
</evidence>
<feature type="region of interest" description="Disordered" evidence="1">
    <location>
        <begin position="62"/>
        <end position="87"/>
    </location>
</feature>
<feature type="chain" id="PRO_5036882701" evidence="2">
    <location>
        <begin position="19"/>
        <end position="106"/>
    </location>
</feature>
<keyword evidence="3" id="KW-1185">Reference proteome</keyword>
<reference evidence="4" key="1">
    <citation type="submission" date="2022-11" db="UniProtKB">
        <authorList>
            <consortium name="WormBaseParasite"/>
        </authorList>
    </citation>
    <scope>IDENTIFICATION</scope>
</reference>
<feature type="signal peptide" evidence="2">
    <location>
        <begin position="1"/>
        <end position="18"/>
    </location>
</feature>
<accession>A0A914RAG1</accession>
<dbReference type="Proteomes" id="UP000887578">
    <property type="component" value="Unplaced"/>
</dbReference>
<protein>
    <submittedName>
        <fullName evidence="4">Uncharacterized protein</fullName>
    </submittedName>
</protein>
<feature type="compositionally biased region" description="Polar residues" evidence="1">
    <location>
        <begin position="68"/>
        <end position="83"/>
    </location>
</feature>
<keyword evidence="2" id="KW-0732">Signal</keyword>
<name>A0A914RAG1_9BILA</name>
<evidence type="ECO:0000313" key="4">
    <source>
        <dbReference type="WBParaSite" id="PDA_v2.g8614.t1"/>
    </source>
</evidence>
<evidence type="ECO:0000313" key="3">
    <source>
        <dbReference type="Proteomes" id="UP000887578"/>
    </source>
</evidence>
<proteinExistence type="predicted"/>
<evidence type="ECO:0000256" key="1">
    <source>
        <dbReference type="SAM" id="MobiDB-lite"/>
    </source>
</evidence>
<dbReference type="AlphaFoldDB" id="A0A914RAG1"/>
<sequence length="106" mass="12214">MFLQWFLLFTEIHQVSRAEGYRSGPEYLRGLGFNINAEGDFIVPAVAASTVLGNFIAVKNQEEKQNHRQNQQHWRTYPGSSTPHRGPETIELISTLSKDRSRFVYM</sequence>
<organism evidence="3 4">
    <name type="scientific">Panagrolaimus davidi</name>
    <dbReference type="NCBI Taxonomy" id="227884"/>
    <lineage>
        <taxon>Eukaryota</taxon>
        <taxon>Metazoa</taxon>
        <taxon>Ecdysozoa</taxon>
        <taxon>Nematoda</taxon>
        <taxon>Chromadorea</taxon>
        <taxon>Rhabditida</taxon>
        <taxon>Tylenchina</taxon>
        <taxon>Panagrolaimomorpha</taxon>
        <taxon>Panagrolaimoidea</taxon>
        <taxon>Panagrolaimidae</taxon>
        <taxon>Panagrolaimus</taxon>
    </lineage>
</organism>